<dbReference type="InterPro" id="IPR002371">
    <property type="entry name" value="FlgK"/>
</dbReference>
<dbReference type="GO" id="GO:0044780">
    <property type="term" value="P:bacterial-type flagellum assembly"/>
    <property type="evidence" value="ECO:0007669"/>
    <property type="project" value="InterPro"/>
</dbReference>
<dbReference type="SUPFAM" id="SSF64518">
    <property type="entry name" value="Phase 1 flagellin"/>
    <property type="match status" value="1"/>
</dbReference>
<feature type="domain" description="Flagellar basal-body/hook protein C-terminal" evidence="8">
    <location>
        <begin position="442"/>
        <end position="481"/>
    </location>
</feature>
<keyword evidence="5" id="KW-0964">Secreted</keyword>
<dbReference type="RefSeq" id="WP_169642178.1">
    <property type="nucleotide sequence ID" value="NZ_CP048788.1"/>
</dbReference>
<evidence type="ECO:0000259" key="9">
    <source>
        <dbReference type="Pfam" id="PF22638"/>
    </source>
</evidence>
<dbReference type="Pfam" id="PF22638">
    <property type="entry name" value="FlgK_D1"/>
    <property type="match status" value="1"/>
</dbReference>
<evidence type="ECO:0000256" key="3">
    <source>
        <dbReference type="ARBA" id="ARBA00009677"/>
    </source>
</evidence>
<dbReference type="InterPro" id="IPR001444">
    <property type="entry name" value="Flag_bb_rod_N"/>
</dbReference>
<evidence type="ECO:0000256" key="1">
    <source>
        <dbReference type="ARBA" id="ARBA00004117"/>
    </source>
</evidence>
<keyword evidence="10" id="KW-0282">Flagellum</keyword>
<protein>
    <recommendedName>
        <fullName evidence="4">Flagellar hook-associated protein 1</fullName>
    </recommendedName>
</protein>
<dbReference type="GO" id="GO:0009425">
    <property type="term" value="C:bacterial-type flagellum basal body"/>
    <property type="evidence" value="ECO:0007669"/>
    <property type="project" value="UniProtKB-SubCell"/>
</dbReference>
<evidence type="ECO:0000259" key="7">
    <source>
        <dbReference type="Pfam" id="PF00460"/>
    </source>
</evidence>
<dbReference type="AlphaFoldDB" id="A0A858SZN3"/>
<evidence type="ECO:0000256" key="6">
    <source>
        <dbReference type="ARBA" id="ARBA00023143"/>
    </source>
</evidence>
<comment type="similarity">
    <text evidence="3">Belongs to the flagella basal body rod proteins family.</text>
</comment>
<keyword evidence="10" id="KW-0966">Cell projection</keyword>
<reference evidence="10 11" key="1">
    <citation type="submission" date="2020-02" db="EMBL/GenBank/DDBJ databases">
        <title>Genome sequence of Roseobacter ponti.</title>
        <authorList>
            <person name="Hollensteiner J."/>
            <person name="Schneider D."/>
            <person name="Poehlein A."/>
            <person name="Daniel R."/>
        </authorList>
    </citation>
    <scope>NUCLEOTIDE SEQUENCE [LARGE SCALE GENOMIC DNA]</scope>
    <source>
        <strain evidence="10 11">DSM 106830</strain>
    </source>
</reference>
<dbReference type="NCBIfam" id="TIGR02492">
    <property type="entry name" value="flgK_ends"/>
    <property type="match status" value="1"/>
</dbReference>
<dbReference type="GO" id="GO:0009424">
    <property type="term" value="C:bacterial-type flagellum hook"/>
    <property type="evidence" value="ECO:0007669"/>
    <property type="project" value="InterPro"/>
</dbReference>
<keyword evidence="6" id="KW-0975">Bacterial flagellum</keyword>
<dbReference type="GO" id="GO:0005576">
    <property type="term" value="C:extracellular region"/>
    <property type="evidence" value="ECO:0007669"/>
    <property type="project" value="UniProtKB-SubCell"/>
</dbReference>
<evidence type="ECO:0000256" key="4">
    <source>
        <dbReference type="ARBA" id="ARBA00016244"/>
    </source>
</evidence>
<evidence type="ECO:0000259" key="8">
    <source>
        <dbReference type="Pfam" id="PF06429"/>
    </source>
</evidence>
<gene>
    <name evidence="10" type="primary">flgK</name>
    <name evidence="10" type="ORF">G3256_18160</name>
</gene>
<proteinExistence type="inferred from homology"/>
<dbReference type="PANTHER" id="PTHR30033">
    <property type="entry name" value="FLAGELLAR HOOK-ASSOCIATED PROTEIN 1"/>
    <property type="match status" value="1"/>
</dbReference>
<feature type="domain" description="Flagellar hook-associated protein FlgK helical" evidence="9">
    <location>
        <begin position="86"/>
        <end position="308"/>
    </location>
</feature>
<comment type="subcellular location">
    <subcellularLocation>
        <location evidence="1">Bacterial flagellum basal body</location>
    </subcellularLocation>
    <subcellularLocation>
        <location evidence="2">Secreted</location>
    </subcellularLocation>
</comment>
<dbReference type="Proteomes" id="UP000503308">
    <property type="component" value="Chromosome"/>
</dbReference>
<dbReference type="PANTHER" id="PTHR30033:SF1">
    <property type="entry name" value="FLAGELLAR HOOK-ASSOCIATED PROTEIN 1"/>
    <property type="match status" value="1"/>
</dbReference>
<feature type="domain" description="Flagellar basal body rod protein N-terminal" evidence="7">
    <location>
        <begin position="8"/>
        <end position="36"/>
    </location>
</feature>
<evidence type="ECO:0000313" key="10">
    <source>
        <dbReference type="EMBL" id="QJF52961.1"/>
    </source>
</evidence>
<evidence type="ECO:0000256" key="5">
    <source>
        <dbReference type="ARBA" id="ARBA00022525"/>
    </source>
</evidence>
<evidence type="ECO:0000313" key="11">
    <source>
        <dbReference type="Proteomes" id="UP000503308"/>
    </source>
</evidence>
<evidence type="ECO:0000256" key="2">
    <source>
        <dbReference type="ARBA" id="ARBA00004613"/>
    </source>
</evidence>
<dbReference type="InterPro" id="IPR010930">
    <property type="entry name" value="Flg_bb/hook_C_dom"/>
</dbReference>
<dbReference type="Pfam" id="PF00460">
    <property type="entry name" value="Flg_bb_rod"/>
    <property type="match status" value="1"/>
</dbReference>
<dbReference type="Pfam" id="PF06429">
    <property type="entry name" value="Flg_bbr_C"/>
    <property type="match status" value="1"/>
</dbReference>
<keyword evidence="11" id="KW-1185">Reference proteome</keyword>
<dbReference type="GO" id="GO:0005198">
    <property type="term" value="F:structural molecule activity"/>
    <property type="evidence" value="ECO:0007669"/>
    <property type="project" value="InterPro"/>
</dbReference>
<dbReference type="KEGG" id="rpon:G3256_18160"/>
<dbReference type="InterPro" id="IPR053927">
    <property type="entry name" value="FlgK_helical"/>
</dbReference>
<name>A0A858SZN3_9RHOB</name>
<accession>A0A858SZN3</accession>
<organism evidence="10 11">
    <name type="scientific">Roseobacter ponti</name>
    <dbReference type="NCBI Taxonomy" id="1891787"/>
    <lineage>
        <taxon>Bacteria</taxon>
        <taxon>Pseudomonadati</taxon>
        <taxon>Pseudomonadota</taxon>
        <taxon>Alphaproteobacteria</taxon>
        <taxon>Rhodobacterales</taxon>
        <taxon>Roseobacteraceae</taxon>
        <taxon>Roseobacter</taxon>
    </lineage>
</organism>
<sequence>MSISSALSNAMTGLGAAGRTSEIISSNIANAMTPGYGVRNLSLSSSQMGGVSVDGVMRNVNPALLADVRLSGASFRNATARTEFLTRYEDMLGTPDQPSSLSARIAKFEETLITAASRPDAPERLSGAVEAARDLAGIISDASVGVQQARSEADRNISVQVDRLNTSLENVRELNGRITRTITLGGDPSSLYDLRQALVDEISDMVPVRQVPRDNGKIALYSTGGAILLDGGVAEIEFMAVNQVTAYMNLGAGTLSGLTVNGIEVRTDSERGALGGGSLGAEFEIRDELGTDAQTQLDALARDLIERFQDPAVDPTLLPGDAGLFTDEGMWLDPANETGLSGRLEINAAVDVRQGGEPWRIRDGLNAVAPGEVGDARLIQSLTTALQTTRAPGSGDFGAGAFSAINLASALTSQLGSDRFQSEQKLSFASSQFDELTQQMLSEGVDTDRELQRLLIVEQSYAANVRMIEAADEMMQTILRI</sequence>
<dbReference type="EMBL" id="CP048788">
    <property type="protein sequence ID" value="QJF52961.1"/>
    <property type="molecule type" value="Genomic_DNA"/>
</dbReference>
<keyword evidence="10" id="KW-0969">Cilium</keyword>